<evidence type="ECO:0000256" key="1">
    <source>
        <dbReference type="SAM" id="SignalP"/>
    </source>
</evidence>
<organism evidence="2 3">
    <name type="scientific">Apiospora saccharicola</name>
    <dbReference type="NCBI Taxonomy" id="335842"/>
    <lineage>
        <taxon>Eukaryota</taxon>
        <taxon>Fungi</taxon>
        <taxon>Dikarya</taxon>
        <taxon>Ascomycota</taxon>
        <taxon>Pezizomycotina</taxon>
        <taxon>Sordariomycetes</taxon>
        <taxon>Xylariomycetidae</taxon>
        <taxon>Amphisphaeriales</taxon>
        <taxon>Apiosporaceae</taxon>
        <taxon>Apiospora</taxon>
    </lineage>
</organism>
<evidence type="ECO:0000313" key="3">
    <source>
        <dbReference type="Proteomes" id="UP001446871"/>
    </source>
</evidence>
<reference evidence="2 3" key="1">
    <citation type="submission" date="2023-01" db="EMBL/GenBank/DDBJ databases">
        <title>Analysis of 21 Apiospora genomes using comparative genomics revels a genus with tremendous synthesis potential of carbohydrate active enzymes and secondary metabolites.</title>
        <authorList>
            <person name="Sorensen T."/>
        </authorList>
    </citation>
    <scope>NUCLEOTIDE SEQUENCE [LARGE SCALE GENOMIC DNA]</scope>
    <source>
        <strain evidence="2 3">CBS 83171</strain>
    </source>
</reference>
<keyword evidence="3" id="KW-1185">Reference proteome</keyword>
<sequence>MQVQKIFIGIALAANVLAAPCAKREVDVRSTFTVETRDTTSQAGVKQLSTAGLGIWKVKGREEDQVMSTAGLGIWKS</sequence>
<name>A0ABR1V900_9PEZI</name>
<proteinExistence type="predicted"/>
<feature type="chain" id="PRO_5047168165" evidence="1">
    <location>
        <begin position="19"/>
        <end position="77"/>
    </location>
</feature>
<feature type="signal peptide" evidence="1">
    <location>
        <begin position="1"/>
        <end position="18"/>
    </location>
</feature>
<keyword evidence="1" id="KW-0732">Signal</keyword>
<dbReference type="EMBL" id="JAQQWM010000004">
    <property type="protein sequence ID" value="KAK8067678.1"/>
    <property type="molecule type" value="Genomic_DNA"/>
</dbReference>
<dbReference type="Proteomes" id="UP001446871">
    <property type="component" value="Unassembled WGS sequence"/>
</dbReference>
<comment type="caution">
    <text evidence="2">The sequence shown here is derived from an EMBL/GenBank/DDBJ whole genome shotgun (WGS) entry which is preliminary data.</text>
</comment>
<evidence type="ECO:0000313" key="2">
    <source>
        <dbReference type="EMBL" id="KAK8067678.1"/>
    </source>
</evidence>
<accession>A0ABR1V900</accession>
<protein>
    <submittedName>
        <fullName evidence="2">Uncharacterized protein</fullName>
    </submittedName>
</protein>
<gene>
    <name evidence="2" type="ORF">PG996_006790</name>
</gene>